<feature type="transmembrane region" description="Helical" evidence="1">
    <location>
        <begin position="82"/>
        <end position="102"/>
    </location>
</feature>
<dbReference type="AlphaFoldDB" id="A0A2S5ST02"/>
<name>A0A2S5ST02_9BURK</name>
<keyword evidence="1" id="KW-1133">Transmembrane helix</keyword>
<evidence type="ECO:0000256" key="1">
    <source>
        <dbReference type="SAM" id="Phobius"/>
    </source>
</evidence>
<gene>
    <name evidence="2" type="ORF">C1704_11165</name>
</gene>
<organism evidence="2 3">
    <name type="scientific">Caldimonas caldifontis</name>
    <dbReference type="NCBI Taxonomy" id="1452508"/>
    <lineage>
        <taxon>Bacteria</taxon>
        <taxon>Pseudomonadati</taxon>
        <taxon>Pseudomonadota</taxon>
        <taxon>Betaproteobacteria</taxon>
        <taxon>Burkholderiales</taxon>
        <taxon>Sphaerotilaceae</taxon>
        <taxon>Caldimonas</taxon>
    </lineage>
</organism>
<accession>A0A2S5ST02</accession>
<keyword evidence="1" id="KW-0812">Transmembrane</keyword>
<keyword evidence="3" id="KW-1185">Reference proteome</keyword>
<dbReference type="InterPro" id="IPR022064">
    <property type="entry name" value="DUF3619"/>
</dbReference>
<sequence length="145" mass="15561">MNHSPLQSAETEVLEARVGLLLAAHLSDAPLPPDITERLRFARAQAVARRRVTAATTNWVVSASGAAALGRGPAGQGGERRWWAALGGLLPLLALLGGLLLIDHWETERQIQLAAEIDAMLLADDLPPAAYADPGFLEFLRTPRE</sequence>
<dbReference type="Pfam" id="PF12279">
    <property type="entry name" value="DUF3619"/>
    <property type="match status" value="1"/>
</dbReference>
<comment type="caution">
    <text evidence="2">The sequence shown here is derived from an EMBL/GenBank/DDBJ whole genome shotgun (WGS) entry which is preliminary data.</text>
</comment>
<evidence type="ECO:0000313" key="3">
    <source>
        <dbReference type="Proteomes" id="UP000238605"/>
    </source>
</evidence>
<reference evidence="2 3" key="1">
    <citation type="submission" date="2018-02" db="EMBL/GenBank/DDBJ databases">
        <title>Reclassifiation of [Polyangium] brachysporum DSM 7029 as Guopingzhaonella breviflexa gen. nov., sp. nov., a member of the family Comamonadaceae.</title>
        <authorList>
            <person name="Tang B."/>
        </authorList>
    </citation>
    <scope>NUCLEOTIDE SEQUENCE [LARGE SCALE GENOMIC DNA]</scope>
    <source>
        <strain evidence="2 3">BCRC 80649</strain>
    </source>
</reference>
<proteinExistence type="predicted"/>
<dbReference type="Proteomes" id="UP000238605">
    <property type="component" value="Unassembled WGS sequence"/>
</dbReference>
<evidence type="ECO:0000313" key="2">
    <source>
        <dbReference type="EMBL" id="PPE65868.1"/>
    </source>
</evidence>
<protein>
    <submittedName>
        <fullName evidence="2">DUF3619 domain-containing protein</fullName>
    </submittedName>
</protein>
<dbReference type="EMBL" id="PSNX01000010">
    <property type="protein sequence ID" value="PPE65868.1"/>
    <property type="molecule type" value="Genomic_DNA"/>
</dbReference>
<dbReference type="RefSeq" id="WP_104302816.1">
    <property type="nucleotide sequence ID" value="NZ_PSNX01000010.1"/>
</dbReference>
<keyword evidence="1" id="KW-0472">Membrane</keyword>